<evidence type="ECO:0000313" key="12">
    <source>
        <dbReference type="Proteomes" id="UP000019335"/>
    </source>
</evidence>
<dbReference type="GO" id="GO:0004416">
    <property type="term" value="F:hydroxyacylglutathione hydrolase activity"/>
    <property type="evidence" value="ECO:0007669"/>
    <property type="project" value="UniProtKB-EC"/>
</dbReference>
<evidence type="ECO:0000256" key="6">
    <source>
        <dbReference type="ARBA" id="ARBA00022723"/>
    </source>
</evidence>
<dbReference type="InterPro" id="IPR017782">
    <property type="entry name" value="Hydroxyacylglutathione_Hdrlase"/>
</dbReference>
<keyword evidence="8" id="KW-0862">Zinc</keyword>
<dbReference type="Pfam" id="PF16123">
    <property type="entry name" value="HAGH_C"/>
    <property type="match status" value="1"/>
</dbReference>
<dbReference type="CDD" id="cd07723">
    <property type="entry name" value="hydroxyacylglutathione_hydrolase_MBL-fold"/>
    <property type="match status" value="1"/>
</dbReference>
<dbReference type="AlphaFoldDB" id="W7UBI7"/>
<evidence type="ECO:0000256" key="1">
    <source>
        <dbReference type="ARBA" id="ARBA00001623"/>
    </source>
</evidence>
<comment type="pathway">
    <text evidence="3">Secondary metabolite metabolism; methylglyoxal degradation; (R)-lactate from methylglyoxal: step 2/2.</text>
</comment>
<evidence type="ECO:0000256" key="4">
    <source>
        <dbReference type="ARBA" id="ARBA00006759"/>
    </source>
</evidence>
<evidence type="ECO:0000259" key="10">
    <source>
        <dbReference type="SMART" id="SM00849"/>
    </source>
</evidence>
<dbReference type="HAMAP" id="MF_01374">
    <property type="entry name" value="Glyoxalase_2"/>
    <property type="match status" value="1"/>
</dbReference>
<evidence type="ECO:0000256" key="2">
    <source>
        <dbReference type="ARBA" id="ARBA00001947"/>
    </source>
</evidence>
<dbReference type="SMART" id="SM00849">
    <property type="entry name" value="Lactamase_B"/>
    <property type="match status" value="1"/>
</dbReference>
<dbReference type="GO" id="GO:0046872">
    <property type="term" value="F:metal ion binding"/>
    <property type="evidence" value="ECO:0007669"/>
    <property type="project" value="UniProtKB-KW"/>
</dbReference>
<comment type="catalytic activity">
    <reaction evidence="1">
        <text>an S-(2-hydroxyacyl)glutathione + H2O = a 2-hydroxy carboxylate + glutathione + H(+)</text>
        <dbReference type="Rhea" id="RHEA:21864"/>
        <dbReference type="ChEBI" id="CHEBI:15377"/>
        <dbReference type="ChEBI" id="CHEBI:15378"/>
        <dbReference type="ChEBI" id="CHEBI:57925"/>
        <dbReference type="ChEBI" id="CHEBI:58896"/>
        <dbReference type="ChEBI" id="CHEBI:71261"/>
        <dbReference type="EC" id="3.1.2.6"/>
    </reaction>
</comment>
<organism evidence="11 12">
    <name type="scientific">Nannochloropsis gaditana</name>
    <dbReference type="NCBI Taxonomy" id="72520"/>
    <lineage>
        <taxon>Eukaryota</taxon>
        <taxon>Sar</taxon>
        <taxon>Stramenopiles</taxon>
        <taxon>Ochrophyta</taxon>
        <taxon>Eustigmatophyceae</taxon>
        <taxon>Eustigmatales</taxon>
        <taxon>Monodopsidaceae</taxon>
        <taxon>Nannochloropsis</taxon>
    </lineage>
</organism>
<dbReference type="PANTHER" id="PTHR11935:SF94">
    <property type="entry name" value="TENZING NORGAY, ISOFORM C"/>
    <property type="match status" value="1"/>
</dbReference>
<reference evidence="11 12" key="1">
    <citation type="journal article" date="2014" name="Mol. Plant">
        <title>Chromosome Scale Genome Assembly and Transcriptome Profiling of Nannochloropsis gaditana in Nitrogen Depletion.</title>
        <authorList>
            <person name="Corteggiani Carpinelli E."/>
            <person name="Telatin A."/>
            <person name="Vitulo N."/>
            <person name="Forcato C."/>
            <person name="D'Angelo M."/>
            <person name="Schiavon R."/>
            <person name="Vezzi A."/>
            <person name="Giacometti G.M."/>
            <person name="Morosinotto T."/>
            <person name="Valle G."/>
        </authorList>
    </citation>
    <scope>NUCLEOTIDE SEQUENCE [LARGE SCALE GENOMIC DNA]</scope>
    <source>
        <strain evidence="11 12">B-31</strain>
    </source>
</reference>
<dbReference type="EC" id="3.1.2.6" evidence="5"/>
<dbReference type="Pfam" id="PF00753">
    <property type="entry name" value="Lactamase_B"/>
    <property type="match status" value="1"/>
</dbReference>
<dbReference type="InterPro" id="IPR032282">
    <property type="entry name" value="HAGH_C"/>
</dbReference>
<evidence type="ECO:0000256" key="3">
    <source>
        <dbReference type="ARBA" id="ARBA00004963"/>
    </source>
</evidence>
<evidence type="ECO:0000256" key="9">
    <source>
        <dbReference type="ARBA" id="ARBA00031044"/>
    </source>
</evidence>
<feature type="domain" description="Metallo-beta-lactamase" evidence="10">
    <location>
        <begin position="142"/>
        <end position="311"/>
    </location>
</feature>
<keyword evidence="6" id="KW-0479">Metal-binding</keyword>
<dbReference type="PANTHER" id="PTHR11935">
    <property type="entry name" value="BETA LACTAMASE DOMAIN"/>
    <property type="match status" value="1"/>
</dbReference>
<evidence type="ECO:0000256" key="7">
    <source>
        <dbReference type="ARBA" id="ARBA00022801"/>
    </source>
</evidence>
<proteinExistence type="inferred from homology"/>
<comment type="similarity">
    <text evidence="4">Belongs to the metallo-beta-lactamase superfamily. Glyoxalase II family.</text>
</comment>
<dbReference type="InterPro" id="IPR001279">
    <property type="entry name" value="Metallo-B-lactamas"/>
</dbReference>
<dbReference type="InterPro" id="IPR035680">
    <property type="entry name" value="Clx_II_MBL"/>
</dbReference>
<dbReference type="OrthoDB" id="515692at2759"/>
<dbReference type="GO" id="GO:0019243">
    <property type="term" value="P:methylglyoxal catabolic process to D-lactate via S-lactoyl-glutathione"/>
    <property type="evidence" value="ECO:0007669"/>
    <property type="project" value="InterPro"/>
</dbReference>
<evidence type="ECO:0000256" key="5">
    <source>
        <dbReference type="ARBA" id="ARBA00011917"/>
    </source>
</evidence>
<dbReference type="NCBIfam" id="TIGR03413">
    <property type="entry name" value="GSH_gloB"/>
    <property type="match status" value="1"/>
</dbReference>
<dbReference type="EMBL" id="AZIL01000048">
    <property type="protein sequence ID" value="EWM30121.1"/>
    <property type="molecule type" value="Genomic_DNA"/>
</dbReference>
<sequence>MHDRPLLVYAPSRALFVVLTGSFLLYQALGAAVLLTRTYPFGVKYHDSRPSYGRSSFVNPPMLSSLRPLLHSGQILSGSIKRSLLRSLKRSPFHRPGLTGLIVTGMGTLAAAGTSSPPASSCSTTPALPPCARVIPVPILSDNFAYLVVDPQTGKAACVDPAEPAKVLAAAQREGIKLSTLLCTHKHWDHAGGNEEMARMLPGLEVVTTKFEDIPAATIRLGDDDVYTLGSLSVRALYTPCHTKGHVLFLVTPQDEAGPGTSPTAPVLFSGDTLFVGGCGRFFEGDGAQMVEALMGRVASLSPETLVYCGHEYTQSNLAFAMSVEPENAALRAKIAVATAALRSGQPTVPSTVGSELEINPFMRVGEAAVIKAAREKGGAAGEDPVSVMTALREMKNIFKG</sequence>
<dbReference type="SUPFAM" id="SSF56281">
    <property type="entry name" value="Metallo-hydrolase/oxidoreductase"/>
    <property type="match status" value="1"/>
</dbReference>
<dbReference type="InterPro" id="IPR036866">
    <property type="entry name" value="RibonucZ/Hydroxyglut_hydro"/>
</dbReference>
<evidence type="ECO:0000256" key="8">
    <source>
        <dbReference type="ARBA" id="ARBA00022833"/>
    </source>
</evidence>
<dbReference type="Proteomes" id="UP000019335">
    <property type="component" value="Chromosome 1"/>
</dbReference>
<accession>W7UBI7</accession>
<name>W7UBI7_9STRA</name>
<keyword evidence="12" id="KW-1185">Reference proteome</keyword>
<dbReference type="Gene3D" id="3.60.15.10">
    <property type="entry name" value="Ribonuclease Z/Hydroxyacylglutathione hydrolase-like"/>
    <property type="match status" value="1"/>
</dbReference>
<comment type="caution">
    <text evidence="11">The sequence shown here is derived from an EMBL/GenBank/DDBJ whole genome shotgun (WGS) entry which is preliminary data.</text>
</comment>
<comment type="cofactor">
    <cofactor evidence="2">
        <name>Zn(2+)</name>
        <dbReference type="ChEBI" id="CHEBI:29105"/>
    </cofactor>
</comment>
<protein>
    <recommendedName>
        <fullName evidence="5">hydroxyacylglutathione hydrolase</fullName>
        <ecNumber evidence="5">3.1.2.6</ecNumber>
    </recommendedName>
    <alternativeName>
        <fullName evidence="9">Glyoxalase II</fullName>
    </alternativeName>
</protein>
<gene>
    <name evidence="11" type="ORF">Naga_100994g1</name>
</gene>
<evidence type="ECO:0000313" key="11">
    <source>
        <dbReference type="EMBL" id="EWM30121.1"/>
    </source>
</evidence>
<keyword evidence="7" id="KW-0378">Hydrolase</keyword>